<keyword evidence="2" id="KW-1185">Reference proteome</keyword>
<dbReference type="InterPro" id="IPR038765">
    <property type="entry name" value="Papain-like_cys_pep_sf"/>
</dbReference>
<dbReference type="PROSITE" id="PS00639">
    <property type="entry name" value="THIOL_PROTEASE_HIS"/>
    <property type="match status" value="1"/>
</dbReference>
<reference evidence="1 2" key="1">
    <citation type="submission" date="2018-10" db="EMBL/GenBank/DDBJ databases">
        <authorList>
            <consortium name="IHU Genomes"/>
        </authorList>
    </citation>
    <scope>NUCLEOTIDE SEQUENCE [LARGE SCALE GENOMIC DNA]</scope>
    <source>
        <strain evidence="1 2">A1</strain>
    </source>
</reference>
<keyword evidence="1" id="KW-0378">Hydrolase</keyword>
<keyword evidence="1" id="KW-0645">Protease</keyword>
<dbReference type="Proteomes" id="UP000594342">
    <property type="component" value="Unassembled WGS sequence"/>
</dbReference>
<dbReference type="Gene3D" id="3.90.70.10">
    <property type="entry name" value="Cysteine proteinases"/>
    <property type="match status" value="1"/>
</dbReference>
<gene>
    <name evidence="1" type="ORF">YASMINEVIRUS_752</name>
</gene>
<dbReference type="GO" id="GO:0006508">
    <property type="term" value="P:proteolysis"/>
    <property type="evidence" value="ECO:0007669"/>
    <property type="project" value="UniProtKB-KW"/>
</dbReference>
<evidence type="ECO:0000313" key="1">
    <source>
        <dbReference type="EMBL" id="VBB18289.1"/>
    </source>
</evidence>
<name>A0A5K0U863_9VIRU</name>
<evidence type="ECO:0000313" key="2">
    <source>
        <dbReference type="Proteomes" id="UP000594342"/>
    </source>
</evidence>
<dbReference type="GO" id="GO:0008233">
    <property type="term" value="F:peptidase activity"/>
    <property type="evidence" value="ECO:0007669"/>
    <property type="project" value="UniProtKB-KW"/>
</dbReference>
<organism evidence="1 2">
    <name type="scientific">Yasminevirus sp. GU-2018</name>
    <dbReference type="NCBI Taxonomy" id="2420051"/>
    <lineage>
        <taxon>Viruses</taxon>
        <taxon>Varidnaviria</taxon>
        <taxon>Bamfordvirae</taxon>
        <taxon>Nucleocytoviricota</taxon>
        <taxon>Megaviricetes</taxon>
        <taxon>Imitervirales</taxon>
        <taxon>Mimiviridae</taxon>
        <taxon>Klosneuvirinae</taxon>
        <taxon>Yasminevirus</taxon>
        <taxon>Yasminevirus saudimassiliense</taxon>
    </lineage>
</organism>
<dbReference type="InterPro" id="IPR025660">
    <property type="entry name" value="Pept_his_AS"/>
</dbReference>
<dbReference type="EMBL" id="UPSH01000001">
    <property type="protein sequence ID" value="VBB18289.1"/>
    <property type="molecule type" value="Genomic_DNA"/>
</dbReference>
<accession>A0A5K0U863</accession>
<sequence length="370" mass="41361">MYQQAMYLQNNSYKFVPSRLNTWFNAIYTGDGTSPDRTKTKYGNWGTSTTRAVMSMKQDWYGVCREETYPYDSAPNGYIGSDGVASNGPGPVTKKADSEGHLAHAFDVVTLDHSVSAVKLALHSKQRPVSMAFDVYNSGFYGDGTGRNLGELHLPVVVTDNNNVGLRIDYNFVYYDDVKKVNRRDIAGNHAVCIVGYDDFKRFRKLSYDKGPVVGTGSYANTYGGRWNGKFRDNVDGTPAYEKYVGAFLVRNSWGANWGVGSDGVSTNADDRGYFWMPYAFFNGEDDANQFVTNTCGEFLVLEKNVSGQVVTNPSSWSFNPFIKFFGDIYRFFPAIRFEPQVVQTRGIVPKTNYKDLVIDSTFNLNGGRA</sequence>
<dbReference type="SUPFAM" id="SSF54001">
    <property type="entry name" value="Cysteine proteinases"/>
    <property type="match status" value="1"/>
</dbReference>
<proteinExistence type="predicted"/>
<protein>
    <submittedName>
        <fullName evidence="1">Cysteine protease</fullName>
    </submittedName>
</protein>
<comment type="caution">
    <text evidence="1">The sequence shown here is derived from an EMBL/GenBank/DDBJ whole genome shotgun (WGS) entry which is preliminary data.</text>
</comment>